<protein>
    <recommendedName>
        <fullName evidence="3">WG repeat-containing protein</fullName>
    </recommendedName>
</protein>
<name>A0A382RIU7_9ZZZZ</name>
<dbReference type="Pfam" id="PF14903">
    <property type="entry name" value="WG_beta_rep"/>
    <property type="match status" value="1"/>
</dbReference>
<dbReference type="SUPFAM" id="SSF69360">
    <property type="entry name" value="Cell wall binding repeat"/>
    <property type="match status" value="1"/>
</dbReference>
<feature type="compositionally biased region" description="Polar residues" evidence="1">
    <location>
        <begin position="1"/>
        <end position="14"/>
    </location>
</feature>
<feature type="region of interest" description="Disordered" evidence="1">
    <location>
        <begin position="1"/>
        <end position="63"/>
    </location>
</feature>
<evidence type="ECO:0000256" key="1">
    <source>
        <dbReference type="SAM" id="MobiDB-lite"/>
    </source>
</evidence>
<evidence type="ECO:0000313" key="2">
    <source>
        <dbReference type="EMBL" id="SVC97629.1"/>
    </source>
</evidence>
<dbReference type="InterPro" id="IPR032774">
    <property type="entry name" value="WG_beta_rep"/>
</dbReference>
<feature type="compositionally biased region" description="Polar residues" evidence="1">
    <location>
        <begin position="27"/>
        <end position="45"/>
    </location>
</feature>
<evidence type="ECO:0008006" key="3">
    <source>
        <dbReference type="Google" id="ProtNLM"/>
    </source>
</evidence>
<dbReference type="PANTHER" id="PTHR37841:SF1">
    <property type="entry name" value="DUF3298 DOMAIN-CONTAINING PROTEIN"/>
    <property type="match status" value="1"/>
</dbReference>
<accession>A0A382RIU7</accession>
<feature type="compositionally biased region" description="Basic and acidic residues" evidence="1">
    <location>
        <begin position="15"/>
        <end position="26"/>
    </location>
</feature>
<reference evidence="2" key="1">
    <citation type="submission" date="2018-05" db="EMBL/GenBank/DDBJ databases">
        <authorList>
            <person name="Lanie J.A."/>
            <person name="Ng W.-L."/>
            <person name="Kazmierczak K.M."/>
            <person name="Andrzejewski T.M."/>
            <person name="Davidsen T.M."/>
            <person name="Wayne K.J."/>
            <person name="Tettelin H."/>
            <person name="Glass J.I."/>
            <person name="Rusch D."/>
            <person name="Podicherti R."/>
            <person name="Tsui H.-C.T."/>
            <person name="Winkler M.E."/>
        </authorList>
    </citation>
    <scope>NUCLEOTIDE SEQUENCE</scope>
</reference>
<sequence length="141" mass="15727">KQNLEETLTPTSKPSKYDQKQNDSNKHTSQLQVVPQLSSRETTQTDSEKPMIADKKDRPKTIDQDKRIVISSPSNGKTPFSDGLAAIKVGKKWGFIDDDGKMIIQPQFEEANSFSEGSAKVKFNGQWVRIDKTGTITGQVE</sequence>
<organism evidence="2">
    <name type="scientific">marine metagenome</name>
    <dbReference type="NCBI Taxonomy" id="408172"/>
    <lineage>
        <taxon>unclassified sequences</taxon>
        <taxon>metagenomes</taxon>
        <taxon>ecological metagenomes</taxon>
    </lineage>
</organism>
<feature type="non-terminal residue" evidence="2">
    <location>
        <position position="1"/>
    </location>
</feature>
<gene>
    <name evidence="2" type="ORF">METZ01_LOCUS350483</name>
</gene>
<dbReference type="AlphaFoldDB" id="A0A382RIU7"/>
<dbReference type="PANTHER" id="PTHR37841">
    <property type="entry name" value="GLR2918 PROTEIN"/>
    <property type="match status" value="1"/>
</dbReference>
<proteinExistence type="predicted"/>
<feature type="compositionally biased region" description="Basic and acidic residues" evidence="1">
    <location>
        <begin position="46"/>
        <end position="63"/>
    </location>
</feature>
<dbReference type="EMBL" id="UINC01122052">
    <property type="protein sequence ID" value="SVC97629.1"/>
    <property type="molecule type" value="Genomic_DNA"/>
</dbReference>